<protein>
    <submittedName>
        <fullName evidence="2">Endonuclease domain-containing protein</fullName>
    </submittedName>
</protein>
<dbReference type="Proteomes" id="UP000636505">
    <property type="component" value="Unassembled WGS sequence"/>
</dbReference>
<dbReference type="EMBL" id="JADEXG010000016">
    <property type="protein sequence ID" value="MBE9077424.1"/>
    <property type="molecule type" value="Genomic_DNA"/>
</dbReference>
<sequence length="135" mass="15642">MTDLSHLSGRNRQIPEALLIRARQLRQQQTCSEQMLWECLRARRLNGAKFRRQHNIGQFIADFYCHEARLVIELDGSIHQSRIKQDTERDAWMQACGLRVLRFTNEGVQNHLESVLTEILGQVSKSLSLGERDLG</sequence>
<evidence type="ECO:0000313" key="3">
    <source>
        <dbReference type="Proteomes" id="UP000636505"/>
    </source>
</evidence>
<comment type="caution">
    <text evidence="2">The sequence shown here is derived from an EMBL/GenBank/DDBJ whole genome shotgun (WGS) entry which is preliminary data.</text>
</comment>
<keyword evidence="2" id="KW-0378">Hydrolase</keyword>
<accession>A0A8J7AMW6</accession>
<dbReference type="InterPro" id="IPR011335">
    <property type="entry name" value="Restrct_endonuc-II-like"/>
</dbReference>
<dbReference type="AlphaFoldDB" id="A0A8J7AMW6"/>
<dbReference type="PANTHER" id="PTHR38590:SF1">
    <property type="entry name" value="BLL0828 PROTEIN"/>
    <property type="match status" value="1"/>
</dbReference>
<dbReference type="InterPro" id="IPR007569">
    <property type="entry name" value="DUF559"/>
</dbReference>
<dbReference type="Pfam" id="PF04480">
    <property type="entry name" value="DUF559"/>
    <property type="match status" value="1"/>
</dbReference>
<keyword evidence="2" id="KW-0540">Nuclease</keyword>
<reference evidence="2" key="1">
    <citation type="submission" date="2020-10" db="EMBL/GenBank/DDBJ databases">
        <authorList>
            <person name="Castelo-Branco R."/>
            <person name="Eusebio N."/>
            <person name="Adriana R."/>
            <person name="Vieira A."/>
            <person name="Brugerolle De Fraissinette N."/>
            <person name="Rezende De Castro R."/>
            <person name="Schneider M.P."/>
            <person name="Vasconcelos V."/>
            <person name="Leao P.N."/>
        </authorList>
    </citation>
    <scope>NUCLEOTIDE SEQUENCE</scope>
    <source>
        <strain evidence="2">LEGE 07310</strain>
    </source>
</reference>
<keyword evidence="3" id="KW-1185">Reference proteome</keyword>
<dbReference type="InterPro" id="IPR047216">
    <property type="entry name" value="Endonuclease_DUF559_bact"/>
</dbReference>
<evidence type="ECO:0000313" key="2">
    <source>
        <dbReference type="EMBL" id="MBE9077424.1"/>
    </source>
</evidence>
<dbReference type="SUPFAM" id="SSF52980">
    <property type="entry name" value="Restriction endonuclease-like"/>
    <property type="match status" value="1"/>
</dbReference>
<dbReference type="GO" id="GO:0004519">
    <property type="term" value="F:endonuclease activity"/>
    <property type="evidence" value="ECO:0007669"/>
    <property type="project" value="UniProtKB-KW"/>
</dbReference>
<dbReference type="PANTHER" id="PTHR38590">
    <property type="entry name" value="BLL0828 PROTEIN"/>
    <property type="match status" value="1"/>
</dbReference>
<feature type="domain" description="DUF559" evidence="1">
    <location>
        <begin position="20"/>
        <end position="122"/>
    </location>
</feature>
<dbReference type="Gene3D" id="3.40.960.10">
    <property type="entry name" value="VSR Endonuclease"/>
    <property type="match status" value="1"/>
</dbReference>
<name>A0A8J7AMW6_9CYAN</name>
<dbReference type="CDD" id="cd01038">
    <property type="entry name" value="Endonuclease_DUF559"/>
    <property type="match status" value="1"/>
</dbReference>
<proteinExistence type="predicted"/>
<gene>
    <name evidence="2" type="ORF">IQ241_08950</name>
</gene>
<organism evidence="2 3">
    <name type="scientific">Vasconcelosia minhoensis LEGE 07310</name>
    <dbReference type="NCBI Taxonomy" id="915328"/>
    <lineage>
        <taxon>Bacteria</taxon>
        <taxon>Bacillati</taxon>
        <taxon>Cyanobacteriota</taxon>
        <taxon>Cyanophyceae</taxon>
        <taxon>Nodosilineales</taxon>
        <taxon>Cymatolegaceae</taxon>
        <taxon>Vasconcelosia</taxon>
        <taxon>Vasconcelosia minhoensis</taxon>
    </lineage>
</organism>
<keyword evidence="2" id="KW-0255">Endonuclease</keyword>
<evidence type="ECO:0000259" key="1">
    <source>
        <dbReference type="Pfam" id="PF04480"/>
    </source>
</evidence>